<dbReference type="AlphaFoldDB" id="A0A1H9WR64"/>
<dbReference type="EMBL" id="FOGS01000024">
    <property type="protein sequence ID" value="SES36375.1"/>
    <property type="molecule type" value="Genomic_DNA"/>
</dbReference>
<feature type="domain" description="Transposase DDE" evidence="2">
    <location>
        <begin position="382"/>
        <end position="516"/>
    </location>
</feature>
<accession>A0A1H9WR64</accession>
<reference evidence="4" key="1">
    <citation type="submission" date="2016-10" db="EMBL/GenBank/DDBJ databases">
        <authorList>
            <person name="Varghese N."/>
            <person name="Submissions S."/>
        </authorList>
    </citation>
    <scope>NUCLEOTIDE SEQUENCE [LARGE SCALE GENOMIC DNA]</scope>
    <source>
        <strain evidence="4">CGMCC 1.6495</strain>
    </source>
</reference>
<dbReference type="STRING" id="416874.SAMN04487958_1241"/>
<feature type="domain" description="Transposase InsH N-terminal" evidence="1">
    <location>
        <begin position="19"/>
        <end position="112"/>
    </location>
</feature>
<organism evidence="3 4">
    <name type="scientific">Vreelandella subterranea</name>
    <dbReference type="NCBI Taxonomy" id="416874"/>
    <lineage>
        <taxon>Bacteria</taxon>
        <taxon>Pseudomonadati</taxon>
        <taxon>Pseudomonadota</taxon>
        <taxon>Gammaproteobacteria</taxon>
        <taxon>Oceanospirillales</taxon>
        <taxon>Halomonadaceae</taxon>
        <taxon>Vreelandella</taxon>
    </lineage>
</organism>
<evidence type="ECO:0000313" key="3">
    <source>
        <dbReference type="EMBL" id="SES36375.1"/>
    </source>
</evidence>
<dbReference type="InterPro" id="IPR025668">
    <property type="entry name" value="Tnp_DDE_dom"/>
</dbReference>
<dbReference type="Pfam" id="PF05598">
    <property type="entry name" value="DUF772"/>
    <property type="match status" value="1"/>
</dbReference>
<dbReference type="PANTHER" id="PTHR33408">
    <property type="entry name" value="TRANSPOSASE"/>
    <property type="match status" value="1"/>
</dbReference>
<protein>
    <submittedName>
        <fullName evidence="3">Transposase, IS4 family</fullName>
    </submittedName>
</protein>
<keyword evidence="4" id="KW-1185">Reference proteome</keyword>
<sequence length="524" mass="60058">MPRFKAYNYDQNAMVVINYQDQLQPGTFEHAVHYLIEHKLDLSVFHPKYRNDATGRLAYDPAILLKIILFAYSKGITSSREMQWCCETNIIFKALSCDTVPHFTTLASFVSRHADEIEALFEQVLLVCHEQGLLGNELFAIDGCKMSSDASKEWSGTFKELGEKRDKLRGLIRHHLLEHHARDEAETEADLDRDIRRAKMILSLDDAMNKVDRFLKTNSPRMGRGKRIKEVKSNLTDNESAKMTTSKGTIQGYNGVATVDKKHQIVIDAQAFGEGQEHHTLQPVLETVEARFKKLGIAENIYQQGTVVTADTGFANEANMKYLHEQQINGYIPDNQFRSRDPQFADQKNKYGKRHQNLPDKGWRKTTPASAFHFDPVKLTCICPTGEKLTYRGQREADNGKIRVHFEGRLLQCRHCPKKYRCMQNPSSADHRNGAGRQVSFIIENKRLPNYTDWMKHRVDSPKGKEIYSHRMSVVEPVFGNIGTTKRLSRFSLRGKKKVQGQWKLYCMVHNIEKLANYGHLAAS</sequence>
<dbReference type="InterPro" id="IPR008490">
    <property type="entry name" value="Transposase_InsH_N"/>
</dbReference>
<gene>
    <name evidence="3" type="ORF">SAMN04487958_1241</name>
</gene>
<proteinExistence type="predicted"/>
<dbReference type="Proteomes" id="UP000198505">
    <property type="component" value="Unassembled WGS sequence"/>
</dbReference>
<dbReference type="RefSeq" id="WP_092831073.1">
    <property type="nucleotide sequence ID" value="NZ_FOGS01000024.1"/>
</dbReference>
<name>A0A1H9WR64_9GAMM</name>
<dbReference type="PANTHER" id="PTHR33408:SF4">
    <property type="entry name" value="TRANSPOSASE DDE DOMAIN-CONTAINING PROTEIN"/>
    <property type="match status" value="1"/>
</dbReference>
<evidence type="ECO:0000259" key="2">
    <source>
        <dbReference type="Pfam" id="PF13751"/>
    </source>
</evidence>
<evidence type="ECO:0000313" key="4">
    <source>
        <dbReference type="Proteomes" id="UP000198505"/>
    </source>
</evidence>
<evidence type="ECO:0000259" key="1">
    <source>
        <dbReference type="Pfam" id="PF05598"/>
    </source>
</evidence>
<dbReference type="Pfam" id="PF13751">
    <property type="entry name" value="DDE_Tnp_1_6"/>
    <property type="match status" value="1"/>
</dbReference>